<feature type="region of interest" description="Disordered" evidence="1">
    <location>
        <begin position="1"/>
        <end position="44"/>
    </location>
</feature>
<dbReference type="EnsemblPlants" id="Bra021269.1">
    <property type="protein sequence ID" value="Bra021269.1-P"/>
    <property type="gene ID" value="Bra021269"/>
</dbReference>
<evidence type="ECO:0000256" key="1">
    <source>
        <dbReference type="SAM" id="MobiDB-lite"/>
    </source>
</evidence>
<dbReference type="AlphaFoldDB" id="M4DXM3"/>
<name>M4DXM3_BRACM</name>
<feature type="region of interest" description="Disordered" evidence="1">
    <location>
        <begin position="58"/>
        <end position="88"/>
    </location>
</feature>
<evidence type="ECO:0000313" key="3">
    <source>
        <dbReference type="Proteomes" id="UP000011750"/>
    </source>
</evidence>
<dbReference type="Proteomes" id="UP000011750">
    <property type="component" value="Chromosome A01"/>
</dbReference>
<proteinExistence type="predicted"/>
<protein>
    <submittedName>
        <fullName evidence="2">Uncharacterized protein</fullName>
    </submittedName>
</protein>
<feature type="compositionally biased region" description="Basic residues" evidence="1">
    <location>
        <begin position="25"/>
        <end position="43"/>
    </location>
</feature>
<organism evidence="2 3">
    <name type="scientific">Brassica campestris</name>
    <name type="common">Field mustard</name>
    <dbReference type="NCBI Taxonomy" id="3711"/>
    <lineage>
        <taxon>Eukaryota</taxon>
        <taxon>Viridiplantae</taxon>
        <taxon>Streptophyta</taxon>
        <taxon>Embryophyta</taxon>
        <taxon>Tracheophyta</taxon>
        <taxon>Spermatophyta</taxon>
        <taxon>Magnoliopsida</taxon>
        <taxon>eudicotyledons</taxon>
        <taxon>Gunneridae</taxon>
        <taxon>Pentapetalae</taxon>
        <taxon>rosids</taxon>
        <taxon>malvids</taxon>
        <taxon>Brassicales</taxon>
        <taxon>Brassicaceae</taxon>
        <taxon>Brassiceae</taxon>
        <taxon>Brassica</taxon>
    </lineage>
</organism>
<reference evidence="2 3" key="1">
    <citation type="journal article" date="2011" name="Nat. Genet.">
        <title>The genome of the mesopolyploid crop species Brassica rapa.</title>
        <authorList>
            <consortium name="Brassica rapa Genome Sequencing Project Consortium"/>
            <person name="Wang X."/>
            <person name="Wang H."/>
            <person name="Wang J."/>
            <person name="Sun R."/>
            <person name="Wu J."/>
            <person name="Liu S."/>
            <person name="Bai Y."/>
            <person name="Mun J.H."/>
            <person name="Bancroft I."/>
            <person name="Cheng F."/>
            <person name="Huang S."/>
            <person name="Li X."/>
            <person name="Hua W."/>
            <person name="Wang J."/>
            <person name="Wang X."/>
            <person name="Freeling M."/>
            <person name="Pires J.C."/>
            <person name="Paterson A.H."/>
            <person name="Chalhoub B."/>
            <person name="Wang B."/>
            <person name="Hayward A."/>
            <person name="Sharpe A.G."/>
            <person name="Park B.S."/>
            <person name="Weisshaar B."/>
            <person name="Liu B."/>
            <person name="Li B."/>
            <person name="Liu B."/>
            <person name="Tong C."/>
            <person name="Song C."/>
            <person name="Duran C."/>
            <person name="Peng C."/>
            <person name="Geng C."/>
            <person name="Koh C."/>
            <person name="Lin C."/>
            <person name="Edwards D."/>
            <person name="Mu D."/>
            <person name="Shen D."/>
            <person name="Soumpourou E."/>
            <person name="Li F."/>
            <person name="Fraser F."/>
            <person name="Conant G."/>
            <person name="Lassalle G."/>
            <person name="King G.J."/>
            <person name="Bonnema G."/>
            <person name="Tang H."/>
            <person name="Wang H."/>
            <person name="Belcram H."/>
            <person name="Zhou H."/>
            <person name="Hirakawa H."/>
            <person name="Abe H."/>
            <person name="Guo H."/>
            <person name="Wang H."/>
            <person name="Jin H."/>
            <person name="Parkin I.A."/>
            <person name="Batley J."/>
            <person name="Kim J.S."/>
            <person name="Just J."/>
            <person name="Li J."/>
            <person name="Xu J."/>
            <person name="Deng J."/>
            <person name="Kim J.A."/>
            <person name="Li J."/>
            <person name="Yu J."/>
            <person name="Meng J."/>
            <person name="Wang J."/>
            <person name="Min J."/>
            <person name="Poulain J."/>
            <person name="Wang J."/>
            <person name="Hatakeyama K."/>
            <person name="Wu K."/>
            <person name="Wang L."/>
            <person name="Fang L."/>
            <person name="Trick M."/>
            <person name="Links M.G."/>
            <person name="Zhao M."/>
            <person name="Jin M."/>
            <person name="Ramchiary N."/>
            <person name="Drou N."/>
            <person name="Berkman P.J."/>
            <person name="Cai Q."/>
            <person name="Huang Q."/>
            <person name="Li R."/>
            <person name="Tabata S."/>
            <person name="Cheng S."/>
            <person name="Zhang S."/>
            <person name="Zhang S."/>
            <person name="Huang S."/>
            <person name="Sato S."/>
            <person name="Sun S."/>
            <person name="Kwon S.J."/>
            <person name="Choi S.R."/>
            <person name="Lee T.H."/>
            <person name="Fan W."/>
            <person name="Zhao X."/>
            <person name="Tan X."/>
            <person name="Xu X."/>
            <person name="Wang Y."/>
            <person name="Qiu Y."/>
            <person name="Yin Y."/>
            <person name="Li Y."/>
            <person name="Du Y."/>
            <person name="Liao Y."/>
            <person name="Lim Y."/>
            <person name="Narusaka Y."/>
            <person name="Wang Y."/>
            <person name="Wang Z."/>
            <person name="Li Z."/>
            <person name="Wang Z."/>
            <person name="Xiong Z."/>
            <person name="Zhang Z."/>
        </authorList>
    </citation>
    <scope>NUCLEOTIDE SEQUENCE [LARGE SCALE GENOMIC DNA]</scope>
    <source>
        <strain evidence="2 3">cv. Chiifu-401-42</strain>
    </source>
</reference>
<reference evidence="2" key="3">
    <citation type="submission" date="2023-03" db="UniProtKB">
        <authorList>
            <consortium name="EnsemblPlants"/>
        </authorList>
    </citation>
    <scope>IDENTIFICATION</scope>
    <source>
        <strain evidence="2">cv. Chiifu-401-42</strain>
    </source>
</reference>
<dbReference type="Gramene" id="Bra021269.1">
    <property type="protein sequence ID" value="Bra021269.1-P"/>
    <property type="gene ID" value="Bra021269"/>
</dbReference>
<dbReference type="InParanoid" id="M4DXM3"/>
<reference evidence="2 3" key="2">
    <citation type="journal article" date="2018" name="Hortic Res">
        <title>Improved Brassica rapa reference genome by single-molecule sequencing and chromosome conformation capture technologies.</title>
        <authorList>
            <person name="Zhang L."/>
            <person name="Cai X."/>
            <person name="Wu J."/>
            <person name="Liu M."/>
            <person name="Grob S."/>
            <person name="Cheng F."/>
            <person name="Liang J."/>
            <person name="Cai C."/>
            <person name="Liu Z."/>
            <person name="Liu B."/>
            <person name="Wang F."/>
            <person name="Li S."/>
            <person name="Liu F."/>
            <person name="Li X."/>
            <person name="Cheng L."/>
            <person name="Yang W."/>
            <person name="Li M.H."/>
            <person name="Grossniklaus U."/>
            <person name="Zheng H."/>
            <person name="Wang X."/>
        </authorList>
    </citation>
    <scope>NUCLEOTIDE SEQUENCE [LARGE SCALE GENOMIC DNA]</scope>
    <source>
        <strain evidence="2 3">cv. Chiifu-401-42</strain>
    </source>
</reference>
<sequence length="88" mass="9736">MQPVQTVDPMTDLSSSNGSEEHGSRRATRTHSFRGGHHDRRPIRFAVKREEMPSKTLIPYIDRHFGEDADGNDGWETSRPSDGGAGTG</sequence>
<evidence type="ECO:0000313" key="2">
    <source>
        <dbReference type="EnsemblPlants" id="Bra021269.1-P"/>
    </source>
</evidence>
<accession>M4DXM3</accession>
<dbReference type="HOGENOM" id="CLU_2472231_0_0_1"/>
<keyword evidence="3" id="KW-1185">Reference proteome</keyword>